<feature type="compositionally biased region" description="Pro residues" evidence="1">
    <location>
        <begin position="104"/>
        <end position="114"/>
    </location>
</feature>
<keyword evidence="3" id="KW-0732">Signal</keyword>
<evidence type="ECO:0000313" key="5">
    <source>
        <dbReference type="Proteomes" id="UP001499924"/>
    </source>
</evidence>
<feature type="transmembrane region" description="Helical" evidence="2">
    <location>
        <begin position="394"/>
        <end position="415"/>
    </location>
</feature>
<evidence type="ECO:0000256" key="2">
    <source>
        <dbReference type="SAM" id="Phobius"/>
    </source>
</evidence>
<sequence length="807" mass="80991">MRSAARRAAALWAVVAALLATVVPAAAAADAGEYAADRVVVVGVPGLVWADVDPEATPELWALAEESPVGATSVRAARSTTCVLDGWATLGAGNRARFPGPDEGLPPVPMPQVPLPDDEAGPQPAPGDGADDDGEDAQTGDGRDPPLDTSLSHCGLQERVAAVGLVDPQDTVERTAADEGTARFGAEPAALGDAVGCATVSGRAATLAVAAPGVDIIRADTLPTDPETLAGVLDECPLTLVSLEHLSDAGKPGAEKTDDGTDPLPRAQALTAIDEQLGRIRQAISAAPGDTLLLLAGISEVNDGRPQLHVGIASGPGFTATGWLTSASTGRAPFLQLIDLAPTALRALDLPAPASMNGQPLTVAGERPAVADAVAELDDVNTAATVHHRNVSTFFWLLVGVSAVLVALGIAVLGARRDRPPRAGGDGARALVRTLALVVASLPVATYLAGLVPWESTGSPVPAMVGAVVVAALVVATVAVAGPWRSHPLGPPLAIVVVTLATLVLDVLTGSTLELNGLLGYDAIVAGRFTGYGNLTAGLLSVSALLVTAAAATLAGRRAPAGRARAATAATVLGIGLVSVVIIGAPGLGRDFGGVLSALPGFLLLALLLTRTRVTVVRLGAIFATAVVAVGVVAYLDWLRPAAERSHLGRFVEQLLTGEAWTVVSRKAQANLDILLGSPLAWMLPVALVAAGWLVRPGGLLRTRPGPEDGEPVGPGGLPPGDTAAVRAGLLAGLLSLALGAAVNDSGVALPATAAALLVPLLVWLAAARGGGGTAQGEVADGTPRSGPVDGPDRVTVVSRGSTVWNA</sequence>
<keyword evidence="5" id="KW-1185">Reference proteome</keyword>
<dbReference type="EMBL" id="BAAAVV010000004">
    <property type="protein sequence ID" value="GAA3166826.1"/>
    <property type="molecule type" value="Genomic_DNA"/>
</dbReference>
<feature type="signal peptide" evidence="3">
    <location>
        <begin position="1"/>
        <end position="28"/>
    </location>
</feature>
<protein>
    <submittedName>
        <fullName evidence="4">Uncharacterized protein</fullName>
    </submittedName>
</protein>
<reference evidence="5" key="1">
    <citation type="journal article" date="2019" name="Int. J. Syst. Evol. Microbiol.">
        <title>The Global Catalogue of Microorganisms (GCM) 10K type strain sequencing project: providing services to taxonomists for standard genome sequencing and annotation.</title>
        <authorList>
            <consortium name="The Broad Institute Genomics Platform"/>
            <consortium name="The Broad Institute Genome Sequencing Center for Infectious Disease"/>
            <person name="Wu L."/>
            <person name="Ma J."/>
        </authorList>
    </citation>
    <scope>NUCLEOTIDE SEQUENCE [LARGE SCALE GENOMIC DNA]</scope>
    <source>
        <strain evidence="5">JCM 15614</strain>
    </source>
</reference>
<dbReference type="SUPFAM" id="SSF53649">
    <property type="entry name" value="Alkaline phosphatase-like"/>
    <property type="match status" value="1"/>
</dbReference>
<feature type="region of interest" description="Disordered" evidence="1">
    <location>
        <begin position="94"/>
        <end position="151"/>
    </location>
</feature>
<feature type="region of interest" description="Disordered" evidence="1">
    <location>
        <begin position="774"/>
        <end position="807"/>
    </location>
</feature>
<feature type="transmembrane region" description="Helical" evidence="2">
    <location>
        <begin position="674"/>
        <end position="695"/>
    </location>
</feature>
<gene>
    <name evidence="4" type="ORF">GCM10010531_19320</name>
</gene>
<comment type="caution">
    <text evidence="4">The sequence shown here is derived from an EMBL/GenBank/DDBJ whole genome shotgun (WGS) entry which is preliminary data.</text>
</comment>
<feature type="chain" id="PRO_5045631250" evidence="3">
    <location>
        <begin position="29"/>
        <end position="807"/>
    </location>
</feature>
<keyword evidence="2" id="KW-0472">Membrane</keyword>
<feature type="transmembrane region" description="Helical" evidence="2">
    <location>
        <begin position="592"/>
        <end position="609"/>
    </location>
</feature>
<feature type="compositionally biased region" description="Acidic residues" evidence="1">
    <location>
        <begin position="129"/>
        <end position="138"/>
    </location>
</feature>
<feature type="transmembrane region" description="Helical" evidence="2">
    <location>
        <begin position="616"/>
        <end position="636"/>
    </location>
</feature>
<keyword evidence="2" id="KW-0812">Transmembrane</keyword>
<organism evidence="4 5">
    <name type="scientific">Blastococcus jejuensis</name>
    <dbReference type="NCBI Taxonomy" id="351224"/>
    <lineage>
        <taxon>Bacteria</taxon>
        <taxon>Bacillati</taxon>
        <taxon>Actinomycetota</taxon>
        <taxon>Actinomycetes</taxon>
        <taxon>Geodermatophilales</taxon>
        <taxon>Geodermatophilaceae</taxon>
        <taxon>Blastococcus</taxon>
    </lineage>
</organism>
<dbReference type="Proteomes" id="UP001499924">
    <property type="component" value="Unassembled WGS sequence"/>
</dbReference>
<evidence type="ECO:0000256" key="3">
    <source>
        <dbReference type="SAM" id="SignalP"/>
    </source>
</evidence>
<feature type="transmembrane region" description="Helical" evidence="2">
    <location>
        <begin position="460"/>
        <end position="481"/>
    </location>
</feature>
<dbReference type="Gene3D" id="3.40.720.10">
    <property type="entry name" value="Alkaline Phosphatase, subunit A"/>
    <property type="match status" value="1"/>
</dbReference>
<keyword evidence="2" id="KW-1133">Transmembrane helix</keyword>
<evidence type="ECO:0000256" key="1">
    <source>
        <dbReference type="SAM" id="MobiDB-lite"/>
    </source>
</evidence>
<feature type="transmembrane region" description="Helical" evidence="2">
    <location>
        <begin position="435"/>
        <end position="454"/>
    </location>
</feature>
<proteinExistence type="predicted"/>
<dbReference type="InterPro" id="IPR017850">
    <property type="entry name" value="Alkaline_phosphatase_core_sf"/>
</dbReference>
<name>A0ABP6P5G4_9ACTN</name>
<feature type="transmembrane region" description="Helical" evidence="2">
    <location>
        <begin position="748"/>
        <end position="767"/>
    </location>
</feature>
<dbReference type="RefSeq" id="WP_344688635.1">
    <property type="nucleotide sequence ID" value="NZ_BAAAVV010000004.1"/>
</dbReference>
<feature type="transmembrane region" description="Helical" evidence="2">
    <location>
        <begin position="493"/>
        <end position="513"/>
    </location>
</feature>
<accession>A0ABP6P5G4</accession>
<evidence type="ECO:0000313" key="4">
    <source>
        <dbReference type="EMBL" id="GAA3166826.1"/>
    </source>
</evidence>
<feature type="transmembrane region" description="Helical" evidence="2">
    <location>
        <begin position="566"/>
        <end position="586"/>
    </location>
</feature>
<feature type="transmembrane region" description="Helical" evidence="2">
    <location>
        <begin position="533"/>
        <end position="554"/>
    </location>
</feature>